<keyword evidence="4" id="KW-0460">Magnesium</keyword>
<dbReference type="GO" id="GO:0003824">
    <property type="term" value="F:catalytic activity"/>
    <property type="evidence" value="ECO:0007669"/>
    <property type="project" value="UniProtKB-ARBA"/>
</dbReference>
<keyword evidence="5" id="KW-0119">Carbohydrate metabolism</keyword>
<evidence type="ECO:0000256" key="5">
    <source>
        <dbReference type="ARBA" id="ARBA00023277"/>
    </source>
</evidence>
<dbReference type="SFLD" id="SFLDS00003">
    <property type="entry name" value="Haloacid_Dehalogenase"/>
    <property type="match status" value="1"/>
</dbReference>
<evidence type="ECO:0000256" key="2">
    <source>
        <dbReference type="ARBA" id="ARBA00006171"/>
    </source>
</evidence>
<dbReference type="GO" id="GO:0046872">
    <property type="term" value="F:metal ion binding"/>
    <property type="evidence" value="ECO:0007669"/>
    <property type="project" value="UniProtKB-KW"/>
</dbReference>
<dbReference type="SFLD" id="SFLDG01135">
    <property type="entry name" value="C1.5.6:_HAD__Beta-PGM__Phospha"/>
    <property type="match status" value="1"/>
</dbReference>
<dbReference type="SFLD" id="SFLDG01129">
    <property type="entry name" value="C1.5:_HAD__Beta-PGM__Phosphata"/>
    <property type="match status" value="1"/>
</dbReference>
<dbReference type="InterPro" id="IPR036412">
    <property type="entry name" value="HAD-like_sf"/>
</dbReference>
<evidence type="ECO:0000313" key="6">
    <source>
        <dbReference type="EMBL" id="SNZ21217.1"/>
    </source>
</evidence>
<dbReference type="Gene3D" id="3.40.50.1000">
    <property type="entry name" value="HAD superfamily/HAD-like"/>
    <property type="match status" value="1"/>
</dbReference>
<keyword evidence="3" id="KW-0479">Metal-binding</keyword>
<gene>
    <name evidence="6" type="ORF">SAMN06265368_4334</name>
</gene>
<dbReference type="OrthoDB" id="9793014at2"/>
<dbReference type="PANTHER" id="PTHR46193:SF18">
    <property type="entry name" value="HEXITOL PHOSPHATASE B"/>
    <property type="match status" value="1"/>
</dbReference>
<evidence type="ECO:0000256" key="3">
    <source>
        <dbReference type="ARBA" id="ARBA00022723"/>
    </source>
</evidence>
<dbReference type="Gene3D" id="1.10.150.240">
    <property type="entry name" value="Putative phosphatase, domain 2"/>
    <property type="match status" value="1"/>
</dbReference>
<dbReference type="InterPro" id="IPR023214">
    <property type="entry name" value="HAD_sf"/>
</dbReference>
<keyword evidence="7" id="KW-1185">Reference proteome</keyword>
<dbReference type="InterPro" id="IPR006439">
    <property type="entry name" value="HAD-SF_hydro_IA"/>
</dbReference>
<dbReference type="Proteomes" id="UP000219439">
    <property type="component" value="Unassembled WGS sequence"/>
</dbReference>
<dbReference type="EMBL" id="OBEL01000007">
    <property type="protein sequence ID" value="SNZ21217.1"/>
    <property type="molecule type" value="Genomic_DNA"/>
</dbReference>
<name>A0A285PIY1_9HYPH</name>
<evidence type="ECO:0000256" key="1">
    <source>
        <dbReference type="ARBA" id="ARBA00001946"/>
    </source>
</evidence>
<dbReference type="NCBIfam" id="TIGR01509">
    <property type="entry name" value="HAD-SF-IA-v3"/>
    <property type="match status" value="1"/>
</dbReference>
<dbReference type="AlphaFoldDB" id="A0A285PIY1"/>
<dbReference type="PRINTS" id="PR00413">
    <property type="entry name" value="HADHALOGNASE"/>
</dbReference>
<sequence length="220" mass="23946">MDNNITFNHYKAAIFDLDGTLIHSEHVWEAAKVEVLGRYGITPTKDLLDAFVGRGLADFFTALPEAPLPKEIKTDIANQIGAYADIHLPRLRTPVEGASELLKSLHREGLHIAICSSSPRRYIESAMADLKIENYVKAVISGAELPRGKPDPLPFATTLQALDIAPHEACAFEDSLPGARSAHDAGMPVFAVGEGCTGPAFSFCHHRTESFLELTKTIRA</sequence>
<comment type="similarity">
    <text evidence="2">Belongs to the HAD-like hydrolase superfamily. CbbY/CbbZ/Gph/YieH family.</text>
</comment>
<dbReference type="CDD" id="cd07505">
    <property type="entry name" value="HAD_BPGM-like"/>
    <property type="match status" value="1"/>
</dbReference>
<evidence type="ECO:0000256" key="4">
    <source>
        <dbReference type="ARBA" id="ARBA00022842"/>
    </source>
</evidence>
<dbReference type="InterPro" id="IPR023198">
    <property type="entry name" value="PGP-like_dom2"/>
</dbReference>
<dbReference type="Pfam" id="PF13419">
    <property type="entry name" value="HAD_2"/>
    <property type="match status" value="1"/>
</dbReference>
<dbReference type="InterPro" id="IPR041492">
    <property type="entry name" value="HAD_2"/>
</dbReference>
<dbReference type="PANTHER" id="PTHR46193">
    <property type="entry name" value="6-PHOSPHOGLUCONATE PHOSPHATASE"/>
    <property type="match status" value="1"/>
</dbReference>
<reference evidence="6 7" key="1">
    <citation type="submission" date="2017-09" db="EMBL/GenBank/DDBJ databases">
        <authorList>
            <person name="Ehlers B."/>
            <person name="Leendertz F.H."/>
        </authorList>
    </citation>
    <scope>NUCLEOTIDE SEQUENCE [LARGE SCALE GENOMIC DNA]</scope>
    <source>
        <strain evidence="6 7">DSM 18289</strain>
    </source>
</reference>
<dbReference type="RefSeq" id="WP_097155599.1">
    <property type="nucleotide sequence ID" value="NZ_OBEL01000007.1"/>
</dbReference>
<protein>
    <submittedName>
        <fullName evidence="6">Sugar-phosphatase</fullName>
    </submittedName>
</protein>
<organism evidence="6 7">
    <name type="scientific">Cohaesibacter gelatinilyticus</name>
    <dbReference type="NCBI Taxonomy" id="372072"/>
    <lineage>
        <taxon>Bacteria</taxon>
        <taxon>Pseudomonadati</taxon>
        <taxon>Pseudomonadota</taxon>
        <taxon>Alphaproteobacteria</taxon>
        <taxon>Hyphomicrobiales</taxon>
        <taxon>Cohaesibacteraceae</taxon>
    </lineage>
</organism>
<comment type="cofactor">
    <cofactor evidence="1">
        <name>Mg(2+)</name>
        <dbReference type="ChEBI" id="CHEBI:18420"/>
    </cofactor>
</comment>
<dbReference type="InterPro" id="IPR051600">
    <property type="entry name" value="Beta-PGM-like"/>
</dbReference>
<accession>A0A285PIY1</accession>
<proteinExistence type="inferred from homology"/>
<evidence type="ECO:0000313" key="7">
    <source>
        <dbReference type="Proteomes" id="UP000219439"/>
    </source>
</evidence>
<dbReference type="SUPFAM" id="SSF56784">
    <property type="entry name" value="HAD-like"/>
    <property type="match status" value="1"/>
</dbReference>